<keyword evidence="8 11" id="KW-0573">Peptidoglycan synthesis</keyword>
<dbReference type="SUPFAM" id="SSF53244">
    <property type="entry name" value="MurD-like peptide ligases, peptide-binding domain"/>
    <property type="match status" value="1"/>
</dbReference>
<feature type="domain" description="Mur ligase N-terminal catalytic" evidence="13">
    <location>
        <begin position="40"/>
        <end position="113"/>
    </location>
</feature>
<evidence type="ECO:0000256" key="1">
    <source>
        <dbReference type="ARBA" id="ARBA00005898"/>
    </source>
</evidence>
<feature type="binding site" evidence="11">
    <location>
        <begin position="130"/>
        <end position="136"/>
    </location>
    <ligand>
        <name>ATP</name>
        <dbReference type="ChEBI" id="CHEBI:30616"/>
    </ligand>
</feature>
<dbReference type="UniPathway" id="UPA00219"/>
<dbReference type="InterPro" id="IPR036615">
    <property type="entry name" value="Mur_ligase_C_dom_sf"/>
</dbReference>
<feature type="modified residue" description="N6-carboxylysine" evidence="11">
    <location>
        <position position="239"/>
    </location>
</feature>
<dbReference type="Pfam" id="PF01225">
    <property type="entry name" value="Mur_ligase"/>
    <property type="match status" value="1"/>
</dbReference>
<dbReference type="InterPro" id="IPR036565">
    <property type="entry name" value="Mur-like_cat_sf"/>
</dbReference>
<feature type="binding site" evidence="11">
    <location>
        <position position="47"/>
    </location>
    <ligand>
        <name>UDP-N-acetyl-alpha-D-muramoyl-L-alanyl-D-glutamate</name>
        <dbReference type="ChEBI" id="CHEBI:83900"/>
    </ligand>
</feature>
<dbReference type="GO" id="GO:0004326">
    <property type="term" value="F:tetrahydrofolylpolyglutamate synthase activity"/>
    <property type="evidence" value="ECO:0007669"/>
    <property type="project" value="InterPro"/>
</dbReference>
<evidence type="ECO:0000313" key="16">
    <source>
        <dbReference type="EMBL" id="RZS54335.1"/>
    </source>
</evidence>
<name>A0A4Q7LIE5_9MICO</name>
<keyword evidence="4 11" id="KW-0132">Cell division</keyword>
<evidence type="ECO:0000256" key="9">
    <source>
        <dbReference type="ARBA" id="ARBA00023306"/>
    </source>
</evidence>
<evidence type="ECO:0000256" key="5">
    <source>
        <dbReference type="ARBA" id="ARBA00022741"/>
    </source>
</evidence>
<comment type="PTM">
    <text evidence="11">Carboxylation is probably crucial for Mg(2+) binding and, consequently, for the gamma-phosphate positioning of ATP.</text>
</comment>
<evidence type="ECO:0000256" key="11">
    <source>
        <dbReference type="HAMAP-Rule" id="MF_00208"/>
    </source>
</evidence>
<dbReference type="GO" id="GO:0051301">
    <property type="term" value="P:cell division"/>
    <property type="evidence" value="ECO:0007669"/>
    <property type="project" value="UniProtKB-KW"/>
</dbReference>
<keyword evidence="6 11" id="KW-0067">ATP-binding</keyword>
<keyword evidence="9 11" id="KW-0131">Cell cycle</keyword>
<keyword evidence="17" id="KW-1185">Reference proteome</keyword>
<feature type="binding site" evidence="11">
    <location>
        <begin position="172"/>
        <end position="173"/>
    </location>
    <ligand>
        <name>UDP-N-acetyl-alpha-D-muramoyl-L-alanyl-D-glutamate</name>
        <dbReference type="ChEBI" id="CHEBI:83900"/>
    </ligand>
</feature>
<comment type="function">
    <text evidence="11">Catalyzes the addition of an amino acid to the nucleotide precursor UDP-N-acetylmuramoyl-L-alanyl-D-glutamate (UMAG) in the biosynthesis of bacterial cell-wall peptidoglycan.</text>
</comment>
<feature type="domain" description="Mur ligase C-terminal" evidence="14">
    <location>
        <begin position="356"/>
        <end position="485"/>
    </location>
</feature>
<feature type="binding site" evidence="11">
    <location>
        <position position="207"/>
    </location>
    <ligand>
        <name>UDP-N-acetyl-alpha-D-muramoyl-L-alanyl-D-glutamate</name>
        <dbReference type="ChEBI" id="CHEBI:83900"/>
    </ligand>
</feature>
<organism evidence="16 17">
    <name type="scientific">Microcella putealis</name>
    <dbReference type="NCBI Taxonomy" id="337005"/>
    <lineage>
        <taxon>Bacteria</taxon>
        <taxon>Bacillati</taxon>
        <taxon>Actinomycetota</taxon>
        <taxon>Actinomycetes</taxon>
        <taxon>Micrococcales</taxon>
        <taxon>Microbacteriaceae</taxon>
        <taxon>Microcella</taxon>
    </lineage>
</organism>
<sequence>MADRPSDVFRPEHPTPRELGNLLAEFGDVRVVTGDVTGQLTGVTLASGDVRPGDLYVGIRGAHRHGAEFAADAVRAGAVAVMTDDEGAALAAASGVPILAVENPRARLGAISAWVYGTEENPAALYGVTGTNGKTSTVYLLKGILTQLGETAGLTSTAERHIGDRVVTSTLTTPEATEMHAMLARMREVGVTSVAVEVSAQALSRHRVDGLVHDVAGFTNLSHDHLDDYGDMEGYFAAKLPLFQPDRSRRAVVSLDSVWGARLVREAGVPVTTIASLDDAEADADWRVVVTDETPEYTAFTLTARDGRMLTTSVPLIGRHMAANAGLALVMLVEGGHPFERVADVVADGIDAYLPGRAERVSGDTGPTVYVDFGHSADAFRSTLEAVNRLTAGRTIMVMGASGDRDTTKRHEMGRVAADGSDVLIVTDHHPRFEDPQRVRSMLLEGVVDAEHAPDEVLEIVPPEAAIRAAIERARPGDTILWAGPGHLAYRDIRGEKVPFSARDEARAALREAGWV</sequence>
<dbReference type="HAMAP" id="MF_00208">
    <property type="entry name" value="MurE"/>
    <property type="match status" value="1"/>
</dbReference>
<evidence type="ECO:0000256" key="3">
    <source>
        <dbReference type="ARBA" id="ARBA00022598"/>
    </source>
</evidence>
<dbReference type="PANTHER" id="PTHR23135:SF4">
    <property type="entry name" value="UDP-N-ACETYLMURAMOYL-L-ALANYL-D-GLUTAMATE--2,6-DIAMINOPIMELATE LIGASE MURE HOMOLOG, CHLOROPLASTIC"/>
    <property type="match status" value="1"/>
</dbReference>
<dbReference type="EC" id="6.3.2.-" evidence="11"/>
<dbReference type="InterPro" id="IPR035911">
    <property type="entry name" value="MurE/MurF_N"/>
</dbReference>
<evidence type="ECO:0000313" key="17">
    <source>
        <dbReference type="Proteomes" id="UP000293519"/>
    </source>
</evidence>
<keyword evidence="5 11" id="KW-0547">Nucleotide-binding</keyword>
<feature type="binding site" evidence="11">
    <location>
        <position position="45"/>
    </location>
    <ligand>
        <name>UDP-N-acetyl-alpha-D-muramoyl-L-alanyl-D-glutamate</name>
        <dbReference type="ChEBI" id="CHEBI:83900"/>
    </ligand>
</feature>
<evidence type="ECO:0000259" key="13">
    <source>
        <dbReference type="Pfam" id="PF01225"/>
    </source>
</evidence>
<keyword evidence="10 11" id="KW-0961">Cell wall biogenesis/degradation</keyword>
<dbReference type="AlphaFoldDB" id="A0A4Q7LIE5"/>
<keyword evidence="2 11" id="KW-0963">Cytoplasm</keyword>
<feature type="binding site" evidence="11">
    <location>
        <position position="199"/>
    </location>
    <ligand>
        <name>UDP-N-acetyl-alpha-D-muramoyl-L-alanyl-D-glutamate</name>
        <dbReference type="ChEBI" id="CHEBI:83900"/>
    </ligand>
</feature>
<dbReference type="OrthoDB" id="9800958at2"/>
<accession>A0A4Q7LIE5</accession>
<evidence type="ECO:0000256" key="12">
    <source>
        <dbReference type="RuleBase" id="RU004135"/>
    </source>
</evidence>
<dbReference type="InterPro" id="IPR000713">
    <property type="entry name" value="Mur_ligase_N"/>
</dbReference>
<dbReference type="InterPro" id="IPR013221">
    <property type="entry name" value="Mur_ligase_cen"/>
</dbReference>
<dbReference type="Pfam" id="PF02875">
    <property type="entry name" value="Mur_ligase_C"/>
    <property type="match status" value="1"/>
</dbReference>
<comment type="similarity">
    <text evidence="1 11">Belongs to the MurCDEF family. MurE subfamily.</text>
</comment>
<comment type="caution">
    <text evidence="16">The sequence shown here is derived from an EMBL/GenBank/DDBJ whole genome shotgun (WGS) entry which is preliminary data.</text>
</comment>
<reference evidence="16 17" key="1">
    <citation type="journal article" date="2015" name="Stand. Genomic Sci.">
        <title>Genomic Encyclopedia of Bacterial and Archaeal Type Strains, Phase III: the genomes of soil and plant-associated and newly described type strains.</title>
        <authorList>
            <person name="Whitman W.B."/>
            <person name="Woyke T."/>
            <person name="Klenk H.P."/>
            <person name="Zhou Y."/>
            <person name="Lilburn T.G."/>
            <person name="Beck B.J."/>
            <person name="De Vos P."/>
            <person name="Vandamme P."/>
            <person name="Eisen J.A."/>
            <person name="Garrity G."/>
            <person name="Hugenholtz P."/>
            <person name="Kyrpides N.C."/>
        </authorList>
    </citation>
    <scope>NUCLEOTIDE SEQUENCE [LARGE SCALE GENOMIC DNA]</scope>
    <source>
        <strain evidence="16 17">CV2</strain>
    </source>
</reference>
<gene>
    <name evidence="11" type="primary">murE</name>
    <name evidence="16" type="ORF">EV141_2332</name>
</gene>
<comment type="pathway">
    <text evidence="11 12">Cell wall biogenesis; peptidoglycan biosynthesis.</text>
</comment>
<dbReference type="Pfam" id="PF08245">
    <property type="entry name" value="Mur_ligase_M"/>
    <property type="match status" value="1"/>
</dbReference>
<keyword evidence="3 11" id="KW-0436">Ligase</keyword>
<dbReference type="RefSeq" id="WP_130486115.1">
    <property type="nucleotide sequence ID" value="NZ_SGWW01000005.1"/>
</dbReference>
<dbReference type="InterPro" id="IPR005761">
    <property type="entry name" value="UDP-N-AcMur-Glu-dNH2Pim_ligase"/>
</dbReference>
<dbReference type="GO" id="GO:0005737">
    <property type="term" value="C:cytoplasm"/>
    <property type="evidence" value="ECO:0007669"/>
    <property type="project" value="UniProtKB-SubCell"/>
</dbReference>
<dbReference type="Proteomes" id="UP000293519">
    <property type="component" value="Unassembled WGS sequence"/>
</dbReference>
<dbReference type="GO" id="GO:0000287">
    <property type="term" value="F:magnesium ion binding"/>
    <property type="evidence" value="ECO:0007669"/>
    <property type="project" value="UniProtKB-UniRule"/>
</dbReference>
<keyword evidence="7 11" id="KW-0133">Cell shape</keyword>
<evidence type="ECO:0000256" key="10">
    <source>
        <dbReference type="ARBA" id="ARBA00023316"/>
    </source>
</evidence>
<dbReference type="EMBL" id="SGWW01000005">
    <property type="protein sequence ID" value="RZS54335.1"/>
    <property type="molecule type" value="Genomic_DNA"/>
</dbReference>
<evidence type="ECO:0000256" key="8">
    <source>
        <dbReference type="ARBA" id="ARBA00022984"/>
    </source>
</evidence>
<dbReference type="PANTHER" id="PTHR23135">
    <property type="entry name" value="MUR LIGASE FAMILY MEMBER"/>
    <property type="match status" value="1"/>
</dbReference>
<dbReference type="GO" id="GO:0008360">
    <property type="term" value="P:regulation of cell shape"/>
    <property type="evidence" value="ECO:0007669"/>
    <property type="project" value="UniProtKB-KW"/>
</dbReference>
<evidence type="ECO:0000256" key="2">
    <source>
        <dbReference type="ARBA" id="ARBA00022490"/>
    </source>
</evidence>
<dbReference type="InterPro" id="IPR018109">
    <property type="entry name" value="Folylpolyglutamate_synth_CS"/>
</dbReference>
<keyword evidence="11" id="KW-0460">Magnesium</keyword>
<evidence type="ECO:0000256" key="6">
    <source>
        <dbReference type="ARBA" id="ARBA00022840"/>
    </source>
</evidence>
<dbReference type="Gene3D" id="3.40.1190.10">
    <property type="entry name" value="Mur-like, catalytic domain"/>
    <property type="match status" value="1"/>
</dbReference>
<dbReference type="Gene3D" id="3.40.1390.10">
    <property type="entry name" value="MurE/MurF, N-terminal domain"/>
    <property type="match status" value="1"/>
</dbReference>
<evidence type="ECO:0000259" key="15">
    <source>
        <dbReference type="Pfam" id="PF08245"/>
    </source>
</evidence>
<dbReference type="InterPro" id="IPR004101">
    <property type="entry name" value="Mur_ligase_C"/>
</dbReference>
<dbReference type="PROSITE" id="PS01011">
    <property type="entry name" value="FOLYLPOLYGLU_SYNT_1"/>
    <property type="match status" value="1"/>
</dbReference>
<protein>
    <recommendedName>
        <fullName evidence="11">UDP-N-acetylmuramyl-tripeptide synthetase</fullName>
        <ecNumber evidence="11">6.3.2.-</ecNumber>
    </recommendedName>
    <alternativeName>
        <fullName evidence="11">UDP-MurNAc-tripeptide synthetase</fullName>
    </alternativeName>
</protein>
<evidence type="ECO:0000256" key="4">
    <source>
        <dbReference type="ARBA" id="ARBA00022618"/>
    </source>
</evidence>
<comment type="subcellular location">
    <subcellularLocation>
        <location evidence="11 12">Cytoplasm</location>
    </subcellularLocation>
</comment>
<dbReference type="GO" id="GO:0009252">
    <property type="term" value="P:peptidoglycan biosynthetic process"/>
    <property type="evidence" value="ECO:0007669"/>
    <property type="project" value="UniProtKB-UniRule"/>
</dbReference>
<comment type="caution">
    <text evidence="11">Lacks conserved residue(s) required for the propagation of feature annotation.</text>
</comment>
<evidence type="ECO:0000256" key="7">
    <source>
        <dbReference type="ARBA" id="ARBA00022960"/>
    </source>
</evidence>
<proteinExistence type="inferred from homology"/>
<dbReference type="Gene3D" id="3.90.190.20">
    <property type="entry name" value="Mur ligase, C-terminal domain"/>
    <property type="match status" value="1"/>
</dbReference>
<dbReference type="SUPFAM" id="SSF53623">
    <property type="entry name" value="MurD-like peptide ligases, catalytic domain"/>
    <property type="match status" value="1"/>
</dbReference>
<feature type="domain" description="Mur ligase central" evidence="15">
    <location>
        <begin position="128"/>
        <end position="331"/>
    </location>
</feature>
<dbReference type="GO" id="GO:0071555">
    <property type="term" value="P:cell wall organization"/>
    <property type="evidence" value="ECO:0007669"/>
    <property type="project" value="UniProtKB-KW"/>
</dbReference>
<dbReference type="NCBIfam" id="TIGR01085">
    <property type="entry name" value="murE"/>
    <property type="match status" value="1"/>
</dbReference>
<dbReference type="SUPFAM" id="SSF63418">
    <property type="entry name" value="MurE/MurF N-terminal domain"/>
    <property type="match status" value="1"/>
</dbReference>
<comment type="cofactor">
    <cofactor evidence="11">
        <name>Mg(2+)</name>
        <dbReference type="ChEBI" id="CHEBI:18420"/>
    </cofactor>
</comment>
<evidence type="ECO:0000259" key="14">
    <source>
        <dbReference type="Pfam" id="PF02875"/>
    </source>
</evidence>
<dbReference type="GO" id="GO:0005524">
    <property type="term" value="F:ATP binding"/>
    <property type="evidence" value="ECO:0007669"/>
    <property type="project" value="UniProtKB-UniRule"/>
</dbReference>